<dbReference type="RefSeq" id="XP_062704041.1">
    <property type="nucleotide sequence ID" value="XM_062848057.1"/>
</dbReference>
<keyword evidence="1" id="KW-0479">Metal-binding</keyword>
<evidence type="ECO:0000313" key="4">
    <source>
        <dbReference type="EnsemblMetazoa" id="AALFPA23_005275.P6692"/>
    </source>
</evidence>
<dbReference type="SUPFAM" id="SSF57756">
    <property type="entry name" value="Retrovirus zinc finger-like domains"/>
    <property type="match status" value="1"/>
</dbReference>
<feature type="region of interest" description="Disordered" evidence="2">
    <location>
        <begin position="1"/>
        <end position="41"/>
    </location>
</feature>
<evidence type="ECO:0000259" key="3">
    <source>
        <dbReference type="PROSITE" id="PS50158"/>
    </source>
</evidence>
<dbReference type="InterPro" id="IPR036875">
    <property type="entry name" value="Znf_CCHC_sf"/>
</dbReference>
<feature type="region of interest" description="Disordered" evidence="2">
    <location>
        <begin position="58"/>
        <end position="92"/>
    </location>
</feature>
<proteinExistence type="predicted"/>
<accession>A0ABM1Y391</accession>
<feature type="compositionally biased region" description="Polar residues" evidence="2">
    <location>
        <begin position="75"/>
        <end position="90"/>
    </location>
</feature>
<dbReference type="PROSITE" id="PS50158">
    <property type="entry name" value="ZF_CCHC"/>
    <property type="match status" value="1"/>
</dbReference>
<keyword evidence="5" id="KW-1185">Reference proteome</keyword>
<name>A0ABM1Y391_AEDAL</name>
<dbReference type="Proteomes" id="UP000069940">
    <property type="component" value="Unassembled WGS sequence"/>
</dbReference>
<evidence type="ECO:0000256" key="1">
    <source>
        <dbReference type="PROSITE-ProRule" id="PRU00047"/>
    </source>
</evidence>
<reference evidence="4" key="2">
    <citation type="submission" date="2025-05" db="UniProtKB">
        <authorList>
            <consortium name="EnsemblMetazoa"/>
        </authorList>
    </citation>
    <scope>IDENTIFICATION</scope>
    <source>
        <strain evidence="4">Foshan</strain>
    </source>
</reference>
<feature type="region of interest" description="Disordered" evidence="2">
    <location>
        <begin position="306"/>
        <end position="335"/>
    </location>
</feature>
<feature type="compositionally biased region" description="Basic and acidic residues" evidence="2">
    <location>
        <begin position="391"/>
        <end position="402"/>
    </location>
</feature>
<protein>
    <recommendedName>
        <fullName evidence="3">CCHC-type domain-containing protein</fullName>
    </recommendedName>
</protein>
<organism evidence="4 5">
    <name type="scientific">Aedes albopictus</name>
    <name type="common">Asian tiger mosquito</name>
    <name type="synonym">Stegomyia albopicta</name>
    <dbReference type="NCBI Taxonomy" id="7160"/>
    <lineage>
        <taxon>Eukaryota</taxon>
        <taxon>Metazoa</taxon>
        <taxon>Ecdysozoa</taxon>
        <taxon>Arthropoda</taxon>
        <taxon>Hexapoda</taxon>
        <taxon>Insecta</taxon>
        <taxon>Pterygota</taxon>
        <taxon>Neoptera</taxon>
        <taxon>Endopterygota</taxon>
        <taxon>Diptera</taxon>
        <taxon>Nematocera</taxon>
        <taxon>Culicoidea</taxon>
        <taxon>Culicidae</taxon>
        <taxon>Culicinae</taxon>
        <taxon>Aedini</taxon>
        <taxon>Aedes</taxon>
        <taxon>Stegomyia</taxon>
    </lineage>
</organism>
<feature type="region of interest" description="Disordered" evidence="2">
    <location>
        <begin position="380"/>
        <end position="425"/>
    </location>
</feature>
<dbReference type="SMART" id="SM00343">
    <property type="entry name" value="ZnF_C2HC"/>
    <property type="match status" value="2"/>
</dbReference>
<dbReference type="EnsemblMetazoa" id="AALFPA23_005275.R6692">
    <property type="protein sequence ID" value="AALFPA23_005275.P6692"/>
    <property type="gene ID" value="AALFPA23_005275"/>
</dbReference>
<dbReference type="InterPro" id="IPR001878">
    <property type="entry name" value="Znf_CCHC"/>
</dbReference>
<evidence type="ECO:0000256" key="2">
    <source>
        <dbReference type="SAM" id="MobiDB-lite"/>
    </source>
</evidence>
<dbReference type="GeneID" id="134286442"/>
<keyword evidence="1" id="KW-0863">Zinc-finger</keyword>
<dbReference type="Gene3D" id="4.10.60.10">
    <property type="entry name" value="Zinc finger, CCHC-type"/>
    <property type="match status" value="1"/>
</dbReference>
<sequence>MEEQRPVSIPPRPLKASSKNHDNGASGSSVPAVPSRKSSKVTKKMLLEELAAVKSELATMRSERETVSESTSGSINFRSSENLEPRQQSSLEDESLLATLSHMSLGSLNIPECKPSDGETDVDKMAYEHWKEILAASFSLMGAINERAKMDIFRIKAGPKLLEVMKATSSTPNMPDEQTSPYSNAIARLDHYFGSRNYIIGQRGKLLNMIQHEGESNVVYVRRVAASAKLCGYKSEEEMEAVVRTLLKGASDSRVRVLAQRNWTNEGDINSLITLVRDHEMELFNEEEYQKLNRKNRPSVAAIVQHTDARSHQQRGGPRYRGAQRGRGSFRRAQASFQGTSRRTCWRCASIYHDPSACPSIDKVCHNCKRRGHLARTCSSQPQFGVGQKRALNDRDDEEPKPKIAAITQSGEEDTNKVQDNVDIE</sequence>
<reference evidence="5" key="1">
    <citation type="journal article" date="2015" name="Proc. Natl. Acad. Sci. U.S.A.">
        <title>Genome sequence of the Asian Tiger mosquito, Aedes albopictus, reveals insights into its biology, genetics, and evolution.</title>
        <authorList>
            <person name="Chen X.G."/>
            <person name="Jiang X."/>
            <person name="Gu J."/>
            <person name="Xu M."/>
            <person name="Wu Y."/>
            <person name="Deng Y."/>
            <person name="Zhang C."/>
            <person name="Bonizzoni M."/>
            <person name="Dermauw W."/>
            <person name="Vontas J."/>
            <person name="Armbruster P."/>
            <person name="Huang X."/>
            <person name="Yang Y."/>
            <person name="Zhang H."/>
            <person name="He W."/>
            <person name="Peng H."/>
            <person name="Liu Y."/>
            <person name="Wu K."/>
            <person name="Chen J."/>
            <person name="Lirakis M."/>
            <person name="Topalis P."/>
            <person name="Van Leeuwen T."/>
            <person name="Hall A.B."/>
            <person name="Jiang X."/>
            <person name="Thorpe C."/>
            <person name="Mueller R.L."/>
            <person name="Sun C."/>
            <person name="Waterhouse R.M."/>
            <person name="Yan G."/>
            <person name="Tu Z.J."/>
            <person name="Fang X."/>
            <person name="James A.A."/>
        </authorList>
    </citation>
    <scope>NUCLEOTIDE SEQUENCE [LARGE SCALE GENOMIC DNA]</scope>
    <source>
        <strain evidence="5">Foshan</strain>
    </source>
</reference>
<keyword evidence="1" id="KW-0862">Zinc</keyword>
<evidence type="ECO:0000313" key="5">
    <source>
        <dbReference type="Proteomes" id="UP000069940"/>
    </source>
</evidence>
<feature type="domain" description="CCHC-type" evidence="3">
    <location>
        <begin position="365"/>
        <end position="378"/>
    </location>
</feature>